<evidence type="ECO:0000313" key="1">
    <source>
        <dbReference type="EMBL" id="CAB0014162.1"/>
    </source>
</evidence>
<proteinExistence type="predicted"/>
<accession>A0A6H5HBL4</accession>
<dbReference type="Proteomes" id="UP000479000">
    <property type="component" value="Unassembled WGS sequence"/>
</dbReference>
<protein>
    <submittedName>
        <fullName evidence="1">Uncharacterized protein</fullName>
    </submittedName>
</protein>
<gene>
    <name evidence="1" type="ORF">NTEN_LOCUS18639</name>
</gene>
<sequence length="67" mass="8006">MLKVPKLLWNESENRTNEIKIEKTKSESNRLESGRMQFWRKTLQLCCIRTPGCTMEKMERSLKGKFN</sequence>
<name>A0A6H5HBL4_9HEMI</name>
<dbReference type="EMBL" id="CADCXU010027357">
    <property type="protein sequence ID" value="CAB0014162.1"/>
    <property type="molecule type" value="Genomic_DNA"/>
</dbReference>
<keyword evidence="2" id="KW-1185">Reference proteome</keyword>
<organism evidence="1 2">
    <name type="scientific">Nesidiocoris tenuis</name>
    <dbReference type="NCBI Taxonomy" id="355587"/>
    <lineage>
        <taxon>Eukaryota</taxon>
        <taxon>Metazoa</taxon>
        <taxon>Ecdysozoa</taxon>
        <taxon>Arthropoda</taxon>
        <taxon>Hexapoda</taxon>
        <taxon>Insecta</taxon>
        <taxon>Pterygota</taxon>
        <taxon>Neoptera</taxon>
        <taxon>Paraneoptera</taxon>
        <taxon>Hemiptera</taxon>
        <taxon>Heteroptera</taxon>
        <taxon>Panheteroptera</taxon>
        <taxon>Cimicomorpha</taxon>
        <taxon>Miridae</taxon>
        <taxon>Dicyphina</taxon>
        <taxon>Nesidiocoris</taxon>
    </lineage>
</organism>
<dbReference type="AlphaFoldDB" id="A0A6H5HBL4"/>
<reference evidence="1 2" key="1">
    <citation type="submission" date="2020-02" db="EMBL/GenBank/DDBJ databases">
        <authorList>
            <person name="Ferguson B K."/>
        </authorList>
    </citation>
    <scope>NUCLEOTIDE SEQUENCE [LARGE SCALE GENOMIC DNA]</scope>
</reference>
<evidence type="ECO:0000313" key="2">
    <source>
        <dbReference type="Proteomes" id="UP000479000"/>
    </source>
</evidence>
<feature type="non-terminal residue" evidence="1">
    <location>
        <position position="67"/>
    </location>
</feature>